<dbReference type="OrthoDB" id="9801955at2"/>
<dbReference type="CDD" id="cd07984">
    <property type="entry name" value="LPLAT_LABLAT-like"/>
    <property type="match status" value="1"/>
</dbReference>
<evidence type="ECO:0000313" key="9">
    <source>
        <dbReference type="Proteomes" id="UP000179797"/>
    </source>
</evidence>
<evidence type="ECO:0008006" key="10">
    <source>
        <dbReference type="Google" id="ProtNLM"/>
    </source>
</evidence>
<evidence type="ECO:0000256" key="4">
    <source>
        <dbReference type="ARBA" id="ARBA00022679"/>
    </source>
</evidence>
<dbReference type="PANTHER" id="PTHR30606:SF10">
    <property type="entry name" value="PHOSPHATIDYLINOSITOL MANNOSIDE ACYLTRANSFERASE"/>
    <property type="match status" value="1"/>
</dbReference>
<keyword evidence="2" id="KW-1003">Cell membrane</keyword>
<dbReference type="GO" id="GO:0009247">
    <property type="term" value="P:glycolipid biosynthetic process"/>
    <property type="evidence" value="ECO:0007669"/>
    <property type="project" value="UniProtKB-ARBA"/>
</dbReference>
<comment type="subcellular location">
    <subcellularLocation>
        <location evidence="1">Cell inner membrane</location>
    </subcellularLocation>
</comment>
<evidence type="ECO:0000256" key="2">
    <source>
        <dbReference type="ARBA" id="ARBA00022475"/>
    </source>
</evidence>
<keyword evidence="7" id="KW-0812">Transmembrane</keyword>
<organism evidence="8 9">
    <name type="scientific">Flammeovirga pacifica</name>
    <dbReference type="NCBI Taxonomy" id="915059"/>
    <lineage>
        <taxon>Bacteria</taxon>
        <taxon>Pseudomonadati</taxon>
        <taxon>Bacteroidota</taxon>
        <taxon>Cytophagia</taxon>
        <taxon>Cytophagales</taxon>
        <taxon>Flammeovirgaceae</taxon>
        <taxon>Flammeovirga</taxon>
    </lineage>
</organism>
<evidence type="ECO:0000256" key="1">
    <source>
        <dbReference type="ARBA" id="ARBA00004533"/>
    </source>
</evidence>
<keyword evidence="7" id="KW-1133">Transmembrane helix</keyword>
<dbReference type="AlphaFoldDB" id="A0A1S1Z1T9"/>
<evidence type="ECO:0000256" key="3">
    <source>
        <dbReference type="ARBA" id="ARBA00022519"/>
    </source>
</evidence>
<keyword evidence="3" id="KW-0997">Cell inner membrane</keyword>
<dbReference type="Pfam" id="PF03279">
    <property type="entry name" value="Lip_A_acyltrans"/>
    <property type="match status" value="1"/>
</dbReference>
<evidence type="ECO:0000256" key="7">
    <source>
        <dbReference type="SAM" id="Phobius"/>
    </source>
</evidence>
<dbReference type="RefSeq" id="WP_044225573.1">
    <property type="nucleotide sequence ID" value="NZ_JRYR02000001.1"/>
</dbReference>
<gene>
    <name evidence="8" type="ORF">NH26_13230</name>
</gene>
<proteinExistence type="predicted"/>
<protein>
    <recommendedName>
        <fullName evidence="10">Lipid A biosynthesis acyltransferase</fullName>
    </recommendedName>
</protein>
<dbReference type="EMBL" id="JRYR02000001">
    <property type="protein sequence ID" value="OHX67236.1"/>
    <property type="molecule type" value="Genomic_DNA"/>
</dbReference>
<dbReference type="PANTHER" id="PTHR30606">
    <property type="entry name" value="LIPID A BIOSYNTHESIS LAUROYL ACYLTRANSFERASE"/>
    <property type="match status" value="1"/>
</dbReference>
<evidence type="ECO:0000256" key="5">
    <source>
        <dbReference type="ARBA" id="ARBA00023136"/>
    </source>
</evidence>
<feature type="transmembrane region" description="Helical" evidence="7">
    <location>
        <begin position="6"/>
        <end position="35"/>
    </location>
</feature>
<name>A0A1S1Z1T9_FLAPC</name>
<dbReference type="GO" id="GO:0016746">
    <property type="term" value="F:acyltransferase activity"/>
    <property type="evidence" value="ECO:0007669"/>
    <property type="project" value="UniProtKB-KW"/>
</dbReference>
<dbReference type="STRING" id="915059.NH26_13230"/>
<dbReference type="GO" id="GO:0005886">
    <property type="term" value="C:plasma membrane"/>
    <property type="evidence" value="ECO:0007669"/>
    <property type="project" value="UniProtKB-SubCell"/>
</dbReference>
<dbReference type="Proteomes" id="UP000179797">
    <property type="component" value="Unassembled WGS sequence"/>
</dbReference>
<evidence type="ECO:0000313" key="8">
    <source>
        <dbReference type="EMBL" id="OHX67236.1"/>
    </source>
</evidence>
<evidence type="ECO:0000256" key="6">
    <source>
        <dbReference type="ARBA" id="ARBA00023315"/>
    </source>
</evidence>
<dbReference type="InterPro" id="IPR004960">
    <property type="entry name" value="LipA_acyltrans"/>
</dbReference>
<accession>A0A1S1Z1T9</accession>
<reference evidence="8 9" key="1">
    <citation type="journal article" date="2012" name="Int. J. Syst. Evol. Microbiol.">
        <title>Flammeovirga pacifica sp. nov., isolated from deep-sea sediment.</title>
        <authorList>
            <person name="Xu H."/>
            <person name="Fu Y."/>
            <person name="Yang N."/>
            <person name="Ding Z."/>
            <person name="Lai Q."/>
            <person name="Zeng R."/>
        </authorList>
    </citation>
    <scope>NUCLEOTIDE SEQUENCE [LARGE SCALE GENOMIC DNA]</scope>
    <source>
        <strain evidence="9">DSM 24597 / LMG 26175 / WPAGA1</strain>
    </source>
</reference>
<comment type="caution">
    <text evidence="8">The sequence shown here is derived from an EMBL/GenBank/DDBJ whole genome shotgun (WGS) entry which is preliminary data.</text>
</comment>
<keyword evidence="5 7" id="KW-0472">Membrane</keyword>
<sequence>MKNLKFLPFYVLSIIPLHLLYVLSDMMFILIYYIIGYRKEVVKKNLTIAFPEKSEKEIRKISRHFYLHFCDMMFESIKTLTMGKRAVKKHIKINNEELIKQLYEKNKSIVMYSAHMGNWEWNAFFPNFFQHKVTAFYQPLSNKYFDELMQLIRSRMGVLCVPSQKGYKTLMQLQQENKLTLNLIIGDQSPSAHPKASKYWTEFMHKKTAFLTGADVISHRSDYAVIYPQCTKIKRGVYETKFVLLDESPKASDKFSLIEKYSKALEENINQQPSLWLWSHNRWKLSA</sequence>
<keyword evidence="6" id="KW-0012">Acyltransferase</keyword>
<keyword evidence="4" id="KW-0808">Transferase</keyword>
<keyword evidence="9" id="KW-1185">Reference proteome</keyword>